<evidence type="ECO:0000256" key="6">
    <source>
        <dbReference type="ARBA" id="ARBA00022989"/>
    </source>
</evidence>
<comment type="subcellular location">
    <subcellularLocation>
        <location evidence="1">Membrane</location>
        <topology evidence="1">Single-pass membrane protein</topology>
    </subcellularLocation>
</comment>
<keyword evidence="5 8" id="KW-0812">Transmembrane</keyword>
<keyword evidence="4 8" id="KW-0808">Transferase</keyword>
<feature type="region of interest" description="Disordered" evidence="9">
    <location>
        <begin position="70"/>
        <end position="89"/>
    </location>
</feature>
<evidence type="ECO:0000256" key="7">
    <source>
        <dbReference type="ARBA" id="ARBA00023136"/>
    </source>
</evidence>
<evidence type="ECO:0000256" key="8">
    <source>
        <dbReference type="RuleBase" id="RU366017"/>
    </source>
</evidence>
<evidence type="ECO:0000313" key="10">
    <source>
        <dbReference type="EMBL" id="CAD7272248.1"/>
    </source>
</evidence>
<evidence type="ECO:0000256" key="9">
    <source>
        <dbReference type="SAM" id="MobiDB-lite"/>
    </source>
</evidence>
<reference evidence="10" key="1">
    <citation type="submission" date="2020-11" db="EMBL/GenBank/DDBJ databases">
        <authorList>
            <person name="Tran Van P."/>
        </authorList>
    </citation>
    <scope>NUCLEOTIDE SEQUENCE</scope>
</reference>
<comment type="similarity">
    <text evidence="2 8">Belongs to the glycosyltransferase 92 family.</text>
</comment>
<keyword evidence="7 8" id="KW-0472">Membrane</keyword>
<organism evidence="10">
    <name type="scientific">Notodromas monacha</name>
    <dbReference type="NCBI Taxonomy" id="399045"/>
    <lineage>
        <taxon>Eukaryota</taxon>
        <taxon>Metazoa</taxon>
        <taxon>Ecdysozoa</taxon>
        <taxon>Arthropoda</taxon>
        <taxon>Crustacea</taxon>
        <taxon>Oligostraca</taxon>
        <taxon>Ostracoda</taxon>
        <taxon>Podocopa</taxon>
        <taxon>Podocopida</taxon>
        <taxon>Cypridocopina</taxon>
        <taxon>Cypridoidea</taxon>
        <taxon>Cyprididae</taxon>
        <taxon>Notodromas</taxon>
    </lineage>
</organism>
<evidence type="ECO:0000256" key="5">
    <source>
        <dbReference type="ARBA" id="ARBA00022692"/>
    </source>
</evidence>
<dbReference type="EMBL" id="CAJPEX010000014">
    <property type="protein sequence ID" value="CAG0912400.1"/>
    <property type="molecule type" value="Genomic_DNA"/>
</dbReference>
<keyword evidence="3 8" id="KW-0328">Glycosyltransferase</keyword>
<evidence type="ECO:0000256" key="3">
    <source>
        <dbReference type="ARBA" id="ARBA00022676"/>
    </source>
</evidence>
<feature type="transmembrane region" description="Helical" evidence="8">
    <location>
        <begin position="12"/>
        <end position="31"/>
    </location>
</feature>
<gene>
    <name evidence="10" type="ORF">NMOB1V02_LOCUS190</name>
</gene>
<evidence type="ECO:0000256" key="2">
    <source>
        <dbReference type="ARBA" id="ARBA00007647"/>
    </source>
</evidence>
<evidence type="ECO:0000256" key="1">
    <source>
        <dbReference type="ARBA" id="ARBA00004167"/>
    </source>
</evidence>
<keyword evidence="6 8" id="KW-1133">Transmembrane helix</keyword>
<dbReference type="OrthoDB" id="6369239at2759"/>
<evidence type="ECO:0000256" key="4">
    <source>
        <dbReference type="ARBA" id="ARBA00022679"/>
    </source>
</evidence>
<dbReference type="InterPro" id="IPR008166">
    <property type="entry name" value="Glyco_transf_92"/>
</dbReference>
<dbReference type="GO" id="GO:0016757">
    <property type="term" value="F:glycosyltransferase activity"/>
    <property type="evidence" value="ECO:0007669"/>
    <property type="project" value="UniProtKB-UniRule"/>
</dbReference>
<evidence type="ECO:0000313" key="11">
    <source>
        <dbReference type="Proteomes" id="UP000678499"/>
    </source>
</evidence>
<sequence>MGRCFGCKKRSSTIVTFVIGTFAVISLLYSISNQRKLELNSVIGIEKRGEESHLQDTEPFDAEFIKNSENGEFTGKRSNPSTSVESQRNPISKVYRHEESFNISMQQLYTRLEQEVYNIPIKYWKTVESKLSKMNLRPGCAQMPNIFELSFDNSLWQLFEATNATFYIYSAHLDNRALVPNATIRILSMTHVLNPRQNAFCQLWYEGTTNPVIVPVMNYNHMWGSRLGTSQKLQPYMIECQLPLLDGSQAAPVAVSVVEQECDIALNLIKVVYNPREPRKNQTLAVCVKRFHHVHDEPVFNMIEYLELVRILGAEKVYIYILEPQPNPKIERIIKYYEVQGFLEVSRITIPGKRPNSPILRHLYLDHYRHLEWILELIPADDCLLKNLHRHDLLAMTDFDEGQSEWNPEIPERMTWLNNVKRFVQISKPGTLLKTFMNTSDVLKAHSHAALDCVGNKCHVCHVPVTIGVSHHYKSVGDGQMKMQPDPKNFSTVEDLRLWHFKEELIPRYQQAVSDLGFDLL</sequence>
<proteinExistence type="inferred from homology"/>
<dbReference type="Pfam" id="PF01697">
    <property type="entry name" value="Glyco_transf_92"/>
    <property type="match status" value="1"/>
</dbReference>
<name>A0A7R9BEN5_9CRUS</name>
<protein>
    <recommendedName>
        <fullName evidence="8">Glycosyltransferase family 92 protein</fullName>
        <ecNumber evidence="8">2.4.1.-</ecNumber>
    </recommendedName>
</protein>
<dbReference type="PANTHER" id="PTHR21461:SF83">
    <property type="entry name" value="GLYCOSYLTRANSFERASE FAMILY 92 PROTEIN"/>
    <property type="match status" value="1"/>
</dbReference>
<keyword evidence="11" id="KW-1185">Reference proteome</keyword>
<dbReference type="EMBL" id="OA882051">
    <property type="protein sequence ID" value="CAD7272248.1"/>
    <property type="molecule type" value="Genomic_DNA"/>
</dbReference>
<accession>A0A7R9BEN5</accession>
<dbReference type="EC" id="2.4.1.-" evidence="8"/>
<dbReference type="GO" id="GO:0016020">
    <property type="term" value="C:membrane"/>
    <property type="evidence" value="ECO:0007669"/>
    <property type="project" value="UniProtKB-SubCell"/>
</dbReference>
<dbReference type="AlphaFoldDB" id="A0A7R9BEN5"/>
<dbReference type="PANTHER" id="PTHR21461">
    <property type="entry name" value="GLYCOSYLTRANSFERASE FAMILY 92 PROTEIN"/>
    <property type="match status" value="1"/>
</dbReference>
<dbReference type="GO" id="GO:0005737">
    <property type="term" value="C:cytoplasm"/>
    <property type="evidence" value="ECO:0007669"/>
    <property type="project" value="TreeGrafter"/>
</dbReference>
<dbReference type="Proteomes" id="UP000678499">
    <property type="component" value="Unassembled WGS sequence"/>
</dbReference>